<dbReference type="PANTHER" id="PTHR10880">
    <property type="entry name" value="MORTALITY FACTOR 4-LIKE PROTEIN"/>
    <property type="match status" value="1"/>
</dbReference>
<keyword evidence="4" id="KW-0804">Transcription</keyword>
<sequence>MENKSSGKRKRYKRKHYRTDIDCVKDSKQIKIQIPDKLKLILINDCKLVIINNKLLRIPNAITAEMIIDEYARNRYLNNDIHAEKLEMITTYDFTNSIKYYFNLLLKSQLLYKSEFDQFTNLLKDTDIEPVSVYGAVHLLRLFVRIGSPLAYLRIDDLYLNYIKLYVKDFLEFLEENLERKRVDSKLHLVASDNTVLYCVLQ</sequence>
<dbReference type="AlphaFoldDB" id="A0AAW1DFJ7"/>
<evidence type="ECO:0000313" key="8">
    <source>
        <dbReference type="Proteomes" id="UP001461498"/>
    </source>
</evidence>
<evidence type="ECO:0000256" key="4">
    <source>
        <dbReference type="ARBA" id="ARBA00023163"/>
    </source>
</evidence>
<gene>
    <name evidence="7" type="ORF">O3M35_006296</name>
</gene>
<dbReference type="PANTHER" id="PTHR10880:SF48">
    <property type="entry name" value="MORTALITY FACTOR 4 LIKE 2"/>
    <property type="match status" value="1"/>
</dbReference>
<proteinExistence type="predicted"/>
<evidence type="ECO:0000256" key="3">
    <source>
        <dbReference type="ARBA" id="ARBA00023015"/>
    </source>
</evidence>
<comment type="caution">
    <text evidence="7">The sequence shown here is derived from an EMBL/GenBank/DDBJ whole genome shotgun (WGS) entry which is preliminary data.</text>
</comment>
<dbReference type="GO" id="GO:0035267">
    <property type="term" value="C:NuA4 histone acetyltransferase complex"/>
    <property type="evidence" value="ECO:0007669"/>
    <property type="project" value="TreeGrafter"/>
</dbReference>
<dbReference type="InterPro" id="IPR026541">
    <property type="entry name" value="MRG_dom"/>
</dbReference>
<dbReference type="Proteomes" id="UP001461498">
    <property type="component" value="Unassembled WGS sequence"/>
</dbReference>
<name>A0AAW1DFJ7_9HEMI</name>
<dbReference type="GO" id="GO:0005634">
    <property type="term" value="C:nucleus"/>
    <property type="evidence" value="ECO:0007669"/>
    <property type="project" value="UniProtKB-SubCell"/>
</dbReference>
<dbReference type="GO" id="GO:0006325">
    <property type="term" value="P:chromatin organization"/>
    <property type="evidence" value="ECO:0007669"/>
    <property type="project" value="UniProtKB-KW"/>
</dbReference>
<evidence type="ECO:0000259" key="6">
    <source>
        <dbReference type="Pfam" id="PF05712"/>
    </source>
</evidence>
<evidence type="ECO:0000256" key="2">
    <source>
        <dbReference type="ARBA" id="ARBA00022853"/>
    </source>
</evidence>
<feature type="domain" description="MRG" evidence="6">
    <location>
        <begin position="19"/>
        <end position="179"/>
    </location>
</feature>
<comment type="subcellular location">
    <subcellularLocation>
        <location evidence="1">Nucleus</location>
    </subcellularLocation>
</comment>
<keyword evidence="8" id="KW-1185">Reference proteome</keyword>
<dbReference type="GO" id="GO:0006355">
    <property type="term" value="P:regulation of DNA-templated transcription"/>
    <property type="evidence" value="ECO:0007669"/>
    <property type="project" value="InterPro"/>
</dbReference>
<accession>A0AAW1DFJ7</accession>
<evidence type="ECO:0000256" key="1">
    <source>
        <dbReference type="ARBA" id="ARBA00004123"/>
    </source>
</evidence>
<dbReference type="InterPro" id="IPR038217">
    <property type="entry name" value="MRG_C_sf"/>
</dbReference>
<dbReference type="InterPro" id="IPR008676">
    <property type="entry name" value="MRG"/>
</dbReference>
<organism evidence="7 8">
    <name type="scientific">Rhynocoris fuscipes</name>
    <dbReference type="NCBI Taxonomy" id="488301"/>
    <lineage>
        <taxon>Eukaryota</taxon>
        <taxon>Metazoa</taxon>
        <taxon>Ecdysozoa</taxon>
        <taxon>Arthropoda</taxon>
        <taxon>Hexapoda</taxon>
        <taxon>Insecta</taxon>
        <taxon>Pterygota</taxon>
        <taxon>Neoptera</taxon>
        <taxon>Paraneoptera</taxon>
        <taxon>Hemiptera</taxon>
        <taxon>Heteroptera</taxon>
        <taxon>Panheteroptera</taxon>
        <taxon>Cimicomorpha</taxon>
        <taxon>Reduviidae</taxon>
        <taxon>Harpactorinae</taxon>
        <taxon>Harpactorini</taxon>
        <taxon>Rhynocoris</taxon>
    </lineage>
</organism>
<dbReference type="EMBL" id="JAPXFL010000003">
    <property type="protein sequence ID" value="KAK9508835.1"/>
    <property type="molecule type" value="Genomic_DNA"/>
</dbReference>
<protein>
    <recommendedName>
        <fullName evidence="6">MRG domain-containing protein</fullName>
    </recommendedName>
</protein>
<reference evidence="7 8" key="1">
    <citation type="submission" date="2022-12" db="EMBL/GenBank/DDBJ databases">
        <title>Chromosome-level genome assembly of true bugs.</title>
        <authorList>
            <person name="Ma L."/>
            <person name="Li H."/>
        </authorList>
    </citation>
    <scope>NUCLEOTIDE SEQUENCE [LARGE SCALE GENOMIC DNA]</scope>
    <source>
        <strain evidence="7">Lab_2022b</strain>
    </source>
</reference>
<keyword evidence="3" id="KW-0805">Transcription regulation</keyword>
<keyword evidence="2" id="KW-0156">Chromatin regulator</keyword>
<evidence type="ECO:0000256" key="5">
    <source>
        <dbReference type="ARBA" id="ARBA00023242"/>
    </source>
</evidence>
<evidence type="ECO:0000313" key="7">
    <source>
        <dbReference type="EMBL" id="KAK9508835.1"/>
    </source>
</evidence>
<keyword evidence="5" id="KW-0539">Nucleus</keyword>
<dbReference type="PROSITE" id="PS51640">
    <property type="entry name" value="MRG"/>
    <property type="match status" value="1"/>
</dbReference>
<dbReference type="Pfam" id="PF05712">
    <property type="entry name" value="MRG"/>
    <property type="match status" value="1"/>
</dbReference>
<dbReference type="Gene3D" id="1.10.274.30">
    <property type="entry name" value="MRG domain"/>
    <property type="match status" value="1"/>
</dbReference>